<organism evidence="2 3">
    <name type="scientific">Erwinia phage pEa_SNUABM_30</name>
    <dbReference type="NCBI Taxonomy" id="2869553"/>
    <lineage>
        <taxon>Viruses</taxon>
        <taxon>Duplodnaviria</taxon>
        <taxon>Heunggongvirae</taxon>
        <taxon>Uroviricota</taxon>
        <taxon>Caudoviricetes</taxon>
        <taxon>Alexandravirus</taxon>
        <taxon>Alexandravirus SNUABM30</taxon>
    </lineage>
</organism>
<dbReference type="Proteomes" id="UP000827754">
    <property type="component" value="Segment"/>
</dbReference>
<reference evidence="2 3" key="1">
    <citation type="submission" date="2021-06" db="EMBL/GenBank/DDBJ databases">
        <title>Complete genome sequence of Erwinia phage pEa_SNUABM_30.</title>
        <authorList>
            <person name="Kim S.G."/>
            <person name="Park S.C."/>
        </authorList>
    </citation>
    <scope>NUCLEOTIDE SEQUENCE [LARGE SCALE GENOMIC DNA]</scope>
</reference>
<proteinExistence type="predicted"/>
<evidence type="ECO:0000313" key="3">
    <source>
        <dbReference type="Proteomes" id="UP000827754"/>
    </source>
</evidence>
<protein>
    <submittedName>
        <fullName evidence="2">Uncharacterized protein</fullName>
    </submittedName>
</protein>
<evidence type="ECO:0000313" key="2">
    <source>
        <dbReference type="EMBL" id="UAW53133.1"/>
    </source>
</evidence>
<evidence type="ECO:0000256" key="1">
    <source>
        <dbReference type="SAM" id="MobiDB-lite"/>
    </source>
</evidence>
<sequence>MITVQKIEARLKRLDYTRPSPSREMLEGLMQDGRTRILKKSETDLCADSNRYFEFCLSQVGSFCTAAYNAVEIGLSLNIQPIYIAAAIHLHGSDWQYRFLELKRFGLLDRGDHTVWRSADSWFGLGEARRRLVHAGASSEISTGQSILRMAVRKGDMEKIRKIAETNPHRMMSILNIRKEPMYNDPRTLAAKKAREKAKSDAAAAGKKLVEKGAFNDLGGVFNKTITKADPTRPRTADEYTTAGGRKYTM</sequence>
<gene>
    <name evidence="2" type="ORF">pEaSNUABM30_00015</name>
</gene>
<accession>A0AAE9BSS4</accession>
<name>A0AAE9BSS4_9CAUD</name>
<feature type="region of interest" description="Disordered" evidence="1">
    <location>
        <begin position="229"/>
        <end position="250"/>
    </location>
</feature>
<keyword evidence="3" id="KW-1185">Reference proteome</keyword>
<dbReference type="EMBL" id="MZ443778">
    <property type="protein sequence ID" value="UAW53133.1"/>
    <property type="molecule type" value="Genomic_DNA"/>
</dbReference>